<feature type="transmembrane region" description="Helical" evidence="8">
    <location>
        <begin position="301"/>
        <end position="322"/>
    </location>
</feature>
<name>A0A642VBK0_9ASCO</name>
<dbReference type="PROSITE" id="PS00217">
    <property type="entry name" value="SUGAR_TRANSPORT_2"/>
    <property type="match status" value="1"/>
</dbReference>
<feature type="transmembrane region" description="Helical" evidence="8">
    <location>
        <begin position="140"/>
        <end position="159"/>
    </location>
</feature>
<feature type="transmembrane region" description="Helical" evidence="8">
    <location>
        <begin position="56"/>
        <end position="74"/>
    </location>
</feature>
<evidence type="ECO:0000256" key="8">
    <source>
        <dbReference type="SAM" id="Phobius"/>
    </source>
</evidence>
<dbReference type="InterPro" id="IPR050360">
    <property type="entry name" value="MFS_Sugar_Transporters"/>
</dbReference>
<dbReference type="OrthoDB" id="6133115at2759"/>
<keyword evidence="5 8" id="KW-1133">Transmembrane helix</keyword>
<dbReference type="Proteomes" id="UP000761534">
    <property type="component" value="Unassembled WGS sequence"/>
</dbReference>
<evidence type="ECO:0000256" key="4">
    <source>
        <dbReference type="ARBA" id="ARBA00022692"/>
    </source>
</evidence>
<dbReference type="GO" id="GO:0016020">
    <property type="term" value="C:membrane"/>
    <property type="evidence" value="ECO:0007669"/>
    <property type="project" value="UniProtKB-SubCell"/>
</dbReference>
<feature type="transmembrane region" description="Helical" evidence="8">
    <location>
        <begin position="83"/>
        <end position="102"/>
    </location>
</feature>
<evidence type="ECO:0000256" key="7">
    <source>
        <dbReference type="RuleBase" id="RU003346"/>
    </source>
</evidence>
<keyword evidence="11" id="KW-1185">Reference proteome</keyword>
<reference evidence="10" key="1">
    <citation type="journal article" date="2019" name="G3 (Bethesda)">
        <title>Genome Assemblies of Two Rare Opportunistic Yeast Pathogens: Diutina rugosa (syn. Candida rugosa) and Trichomonascus ciferrii (syn. Candida ciferrii).</title>
        <authorList>
            <person name="Mixao V."/>
            <person name="Saus E."/>
            <person name="Hansen A.P."/>
            <person name="Lass-Florl C."/>
            <person name="Gabaldon T."/>
        </authorList>
    </citation>
    <scope>NUCLEOTIDE SEQUENCE</scope>
    <source>
        <strain evidence="10">CBS 4856</strain>
    </source>
</reference>
<dbReference type="SUPFAM" id="SSF103473">
    <property type="entry name" value="MFS general substrate transporter"/>
    <property type="match status" value="1"/>
</dbReference>
<dbReference type="Pfam" id="PF00083">
    <property type="entry name" value="Sugar_tr"/>
    <property type="match status" value="1"/>
</dbReference>
<comment type="caution">
    <text evidence="10">The sequence shown here is derived from an EMBL/GenBank/DDBJ whole genome shotgun (WGS) entry which is preliminary data.</text>
</comment>
<evidence type="ECO:0000256" key="3">
    <source>
        <dbReference type="ARBA" id="ARBA00022448"/>
    </source>
</evidence>
<evidence type="ECO:0000256" key="1">
    <source>
        <dbReference type="ARBA" id="ARBA00004141"/>
    </source>
</evidence>
<dbReference type="PANTHER" id="PTHR48022">
    <property type="entry name" value="PLASTIDIC GLUCOSE TRANSPORTER 4"/>
    <property type="match status" value="1"/>
</dbReference>
<dbReference type="EMBL" id="SWFS01000064">
    <property type="protein sequence ID" value="KAA8917129.1"/>
    <property type="molecule type" value="Genomic_DNA"/>
</dbReference>
<sequence length="502" mass="55518">MVQLSGKALRYSVTACSWMGFLLLGYDQGLMSGIVGAENRFARDFNHPSTALEGTITAIYDIGCVVGSILAFIWGDTLGRKKFIFLGGAVMIVGAVILASSYTVAQLIVGRIVTGIGNGFNSSTIPVYQSELSKATNRGALLCGQGFTTILGLCIAYWLDYGTSFTDSSLQWRFPMAFQAFFAIFLCIMIVFLPETPRWLIYQDRQEEGLEVLARMNGVEVEDEDVMEQKAYIQASVVQESEGGPFKLKELFTCGRIGNFRRICLTIGIEIMQQYTGSNLINYYAPIVYQNTMGVSRNTSLILGGCTSLTYLVGSIIPLFTIERFGRRTLLMFSSTGLCMCFVIVCILLSDVTKPRAYGAAAMVFLFQIFLGIGYLPVPWFYPSEINTTRLRSKGMAIASAFNWLAVFSVVEITPIAIENIGWKIFIVFAVFNGLWTPIVFFFFPETAGLELEDIDHIFDRGGITGGVFSTRGHTVVPGSHRTLVEATLYDNKQTDEHTENV</sequence>
<protein>
    <recommendedName>
        <fullName evidence="9">Major facilitator superfamily (MFS) profile domain-containing protein</fullName>
    </recommendedName>
</protein>
<dbReference type="InterPro" id="IPR005828">
    <property type="entry name" value="MFS_sugar_transport-like"/>
</dbReference>
<dbReference type="InterPro" id="IPR005829">
    <property type="entry name" value="Sugar_transporter_CS"/>
</dbReference>
<organism evidence="10 11">
    <name type="scientific">Trichomonascus ciferrii</name>
    <dbReference type="NCBI Taxonomy" id="44093"/>
    <lineage>
        <taxon>Eukaryota</taxon>
        <taxon>Fungi</taxon>
        <taxon>Dikarya</taxon>
        <taxon>Ascomycota</taxon>
        <taxon>Saccharomycotina</taxon>
        <taxon>Dipodascomycetes</taxon>
        <taxon>Dipodascales</taxon>
        <taxon>Trichomonascaceae</taxon>
        <taxon>Trichomonascus</taxon>
        <taxon>Trichomonascus ciferrii complex</taxon>
    </lineage>
</organism>
<dbReference type="PANTHER" id="PTHR48022:SF28">
    <property type="entry name" value="MAJOR FACILITATOR SUPERFAMILY (MFS) PROFILE DOMAIN-CONTAINING PROTEIN-RELATED"/>
    <property type="match status" value="1"/>
</dbReference>
<feature type="transmembrane region" description="Helical" evidence="8">
    <location>
        <begin position="396"/>
        <end position="418"/>
    </location>
</feature>
<comment type="subcellular location">
    <subcellularLocation>
        <location evidence="1">Membrane</location>
        <topology evidence="1">Multi-pass membrane protein</topology>
    </subcellularLocation>
</comment>
<keyword evidence="3 7" id="KW-0813">Transport</keyword>
<dbReference type="PROSITE" id="PS50850">
    <property type="entry name" value="MFS"/>
    <property type="match status" value="1"/>
</dbReference>
<comment type="similarity">
    <text evidence="2 7">Belongs to the major facilitator superfamily. Sugar transporter (TC 2.A.1.1) family.</text>
</comment>
<evidence type="ECO:0000313" key="10">
    <source>
        <dbReference type="EMBL" id="KAA8917129.1"/>
    </source>
</evidence>
<dbReference type="InterPro" id="IPR003663">
    <property type="entry name" value="Sugar/inositol_transpt"/>
</dbReference>
<dbReference type="InterPro" id="IPR036259">
    <property type="entry name" value="MFS_trans_sf"/>
</dbReference>
<accession>A0A642VBK0</accession>
<dbReference type="FunFam" id="1.20.1250.20:FF:000090">
    <property type="entry name" value="MFS sugar transporter, putative"/>
    <property type="match status" value="1"/>
</dbReference>
<proteinExistence type="inferred from homology"/>
<dbReference type="AlphaFoldDB" id="A0A642VBK0"/>
<gene>
    <name evidence="10" type="ORF">TRICI_000725</name>
</gene>
<feature type="transmembrane region" description="Helical" evidence="8">
    <location>
        <begin position="174"/>
        <end position="193"/>
    </location>
</feature>
<keyword evidence="6 8" id="KW-0472">Membrane</keyword>
<evidence type="ECO:0000259" key="9">
    <source>
        <dbReference type="PROSITE" id="PS50850"/>
    </source>
</evidence>
<evidence type="ECO:0000256" key="5">
    <source>
        <dbReference type="ARBA" id="ARBA00022989"/>
    </source>
</evidence>
<evidence type="ECO:0000256" key="6">
    <source>
        <dbReference type="ARBA" id="ARBA00023136"/>
    </source>
</evidence>
<evidence type="ECO:0000256" key="2">
    <source>
        <dbReference type="ARBA" id="ARBA00010992"/>
    </source>
</evidence>
<dbReference type="GO" id="GO:0005351">
    <property type="term" value="F:carbohydrate:proton symporter activity"/>
    <property type="evidence" value="ECO:0007669"/>
    <property type="project" value="TreeGrafter"/>
</dbReference>
<dbReference type="VEuPathDB" id="FungiDB:TRICI_000725"/>
<evidence type="ECO:0000313" key="11">
    <source>
        <dbReference type="Proteomes" id="UP000761534"/>
    </source>
</evidence>
<feature type="transmembrane region" description="Helical" evidence="8">
    <location>
        <begin position="357"/>
        <end position="376"/>
    </location>
</feature>
<dbReference type="InterPro" id="IPR020846">
    <property type="entry name" value="MFS_dom"/>
</dbReference>
<dbReference type="Gene3D" id="1.20.1250.20">
    <property type="entry name" value="MFS general substrate transporter like domains"/>
    <property type="match status" value="1"/>
</dbReference>
<feature type="transmembrane region" description="Helical" evidence="8">
    <location>
        <begin position="425"/>
        <end position="444"/>
    </location>
</feature>
<keyword evidence="4 8" id="KW-0812">Transmembrane</keyword>
<dbReference type="PRINTS" id="PR00171">
    <property type="entry name" value="SUGRTRNSPORT"/>
</dbReference>
<dbReference type="NCBIfam" id="TIGR00879">
    <property type="entry name" value="SP"/>
    <property type="match status" value="1"/>
</dbReference>
<feature type="domain" description="Major facilitator superfamily (MFS) profile" evidence="9">
    <location>
        <begin position="13"/>
        <end position="448"/>
    </location>
</feature>
<feature type="transmembrane region" description="Helical" evidence="8">
    <location>
        <begin position="328"/>
        <end position="350"/>
    </location>
</feature>